<proteinExistence type="predicted"/>
<reference evidence="2 3" key="1">
    <citation type="submission" date="2015-01" db="EMBL/GenBank/DDBJ databases">
        <title>The Genome Sequence of Ochroconis gallopava CBS43764.</title>
        <authorList>
            <consortium name="The Broad Institute Genomics Platform"/>
            <person name="Cuomo C."/>
            <person name="de Hoog S."/>
            <person name="Gorbushina A."/>
            <person name="Stielow B."/>
            <person name="Teixiera M."/>
            <person name="Abouelleil A."/>
            <person name="Chapman S.B."/>
            <person name="Priest M."/>
            <person name="Young S.K."/>
            <person name="Wortman J."/>
            <person name="Nusbaum C."/>
            <person name="Birren B."/>
        </authorList>
    </citation>
    <scope>NUCLEOTIDE SEQUENCE [LARGE SCALE GENOMIC DNA]</scope>
    <source>
        <strain evidence="2 3">CBS 43764</strain>
    </source>
</reference>
<evidence type="ECO:0000256" key="1">
    <source>
        <dbReference type="SAM" id="MobiDB-lite"/>
    </source>
</evidence>
<feature type="compositionally biased region" description="Low complexity" evidence="1">
    <location>
        <begin position="25"/>
        <end position="40"/>
    </location>
</feature>
<protein>
    <submittedName>
        <fullName evidence="2">Uncharacterized protein</fullName>
    </submittedName>
</protein>
<evidence type="ECO:0000313" key="2">
    <source>
        <dbReference type="EMBL" id="KIV99097.1"/>
    </source>
</evidence>
<dbReference type="InParanoid" id="A0A0D1ZXC4"/>
<dbReference type="HOGENOM" id="CLU_1714725_0_0_1"/>
<dbReference type="GeneID" id="27317170"/>
<dbReference type="EMBL" id="KN847585">
    <property type="protein sequence ID" value="KIV99097.1"/>
    <property type="molecule type" value="Genomic_DNA"/>
</dbReference>
<feature type="compositionally biased region" description="Polar residues" evidence="1">
    <location>
        <begin position="41"/>
        <end position="64"/>
    </location>
</feature>
<feature type="compositionally biased region" description="Basic and acidic residues" evidence="1">
    <location>
        <begin position="128"/>
        <end position="153"/>
    </location>
</feature>
<dbReference type="Proteomes" id="UP000053259">
    <property type="component" value="Unassembled WGS sequence"/>
</dbReference>
<feature type="region of interest" description="Disordered" evidence="1">
    <location>
        <begin position="25"/>
        <end position="153"/>
    </location>
</feature>
<dbReference type="RefSeq" id="XP_016208967.1">
    <property type="nucleotide sequence ID" value="XM_016363209.1"/>
</dbReference>
<accession>A0A0D1ZXC4</accession>
<keyword evidence="3" id="KW-1185">Reference proteome</keyword>
<sequence>METVAMMTETQHYLEKIQAIAESALAGAASKSAPSSRKSSLTTIATGDQTQPFMSSNNDVQESSQEARVETQRQQAHREARPQNHHAAGNAQNQSQEHDSLAHPSTPEMADTKLSRFYHVMGSSESSAAERREQEERARREAEERARRANDGK</sequence>
<feature type="compositionally biased region" description="Basic and acidic residues" evidence="1">
    <location>
        <begin position="65"/>
        <end position="82"/>
    </location>
</feature>
<gene>
    <name evidence="2" type="ORF">PV09_09197</name>
</gene>
<evidence type="ECO:0000313" key="3">
    <source>
        <dbReference type="Proteomes" id="UP000053259"/>
    </source>
</evidence>
<organism evidence="2 3">
    <name type="scientific">Verruconis gallopava</name>
    <dbReference type="NCBI Taxonomy" id="253628"/>
    <lineage>
        <taxon>Eukaryota</taxon>
        <taxon>Fungi</taxon>
        <taxon>Dikarya</taxon>
        <taxon>Ascomycota</taxon>
        <taxon>Pezizomycotina</taxon>
        <taxon>Dothideomycetes</taxon>
        <taxon>Pleosporomycetidae</taxon>
        <taxon>Venturiales</taxon>
        <taxon>Sympoventuriaceae</taxon>
        <taxon>Verruconis</taxon>
    </lineage>
</organism>
<name>A0A0D1ZXC4_9PEZI</name>
<dbReference type="AlphaFoldDB" id="A0A0D1ZXC4"/>
<dbReference type="VEuPathDB" id="FungiDB:PV09_09197"/>